<dbReference type="NCBIfam" id="NF038353">
    <property type="entry name" value="FxLYD_dom"/>
    <property type="match status" value="1"/>
</dbReference>
<reference evidence="1 2" key="1">
    <citation type="submission" date="2016-10" db="EMBL/GenBank/DDBJ databases">
        <authorList>
            <person name="de Groot N.N."/>
        </authorList>
    </citation>
    <scope>NUCLEOTIDE SEQUENCE [LARGE SCALE GENOMIC DNA]</scope>
    <source>
        <strain evidence="1 2">S3b</strain>
    </source>
</reference>
<sequence length="258" mass="29789">MNKKYFVLVFLVFLLPLFFLTGCSSSNEKKATYSDNEFIMDLAKGLEARWDISDKNEGKDDTVQVMKDYIQAELSQIEKYTSATFKDSVLQEKAIKYINLLKSSKENINNYFASDNEKWKEIFDQRAILLMDFVDNYKLKVNSKHQSKLDLLVSNGKTVAENASKETELKKLIKTLKFKKTKDEYGFQTYEAVLENTTPYNIKNLFLDISLLDKNGVIVSTEYATVENVSTGKKARVKFDTTDKFDKYEVVLSSYDLN</sequence>
<dbReference type="PROSITE" id="PS51257">
    <property type="entry name" value="PROKAR_LIPOPROTEIN"/>
    <property type="match status" value="1"/>
</dbReference>
<name>A0A1H2V9K1_9FIRM</name>
<gene>
    <name evidence="1" type="ORF">SAMN04487759_13023</name>
</gene>
<evidence type="ECO:0008006" key="3">
    <source>
        <dbReference type="Google" id="ProtNLM"/>
    </source>
</evidence>
<accession>A0A1H2V9K1</accession>
<evidence type="ECO:0000313" key="2">
    <source>
        <dbReference type="Proteomes" id="UP000182429"/>
    </source>
</evidence>
<dbReference type="Proteomes" id="UP000182429">
    <property type="component" value="Unassembled WGS sequence"/>
</dbReference>
<protein>
    <recommendedName>
        <fullName evidence="3">Lipoprotein</fullName>
    </recommendedName>
</protein>
<proteinExistence type="predicted"/>
<dbReference type="EMBL" id="FNNF01000030">
    <property type="protein sequence ID" value="SDW64993.1"/>
    <property type="molecule type" value="Genomic_DNA"/>
</dbReference>
<dbReference type="OrthoDB" id="2050439at2"/>
<dbReference type="InterPro" id="IPR047676">
    <property type="entry name" value="FxLYD_dom"/>
</dbReference>
<organism evidence="1 2">
    <name type="scientific">Kandleria vitulina</name>
    <dbReference type="NCBI Taxonomy" id="1630"/>
    <lineage>
        <taxon>Bacteria</taxon>
        <taxon>Bacillati</taxon>
        <taxon>Bacillota</taxon>
        <taxon>Erysipelotrichia</taxon>
        <taxon>Erysipelotrichales</taxon>
        <taxon>Coprobacillaceae</taxon>
        <taxon>Kandleria</taxon>
    </lineage>
</organism>
<evidence type="ECO:0000313" key="1">
    <source>
        <dbReference type="EMBL" id="SDW64993.1"/>
    </source>
</evidence>
<dbReference type="AlphaFoldDB" id="A0A1H2V9K1"/>
<dbReference type="RefSeq" id="WP_074686961.1">
    <property type="nucleotide sequence ID" value="NZ_FNNF01000030.1"/>
</dbReference>